<comment type="caution">
    <text evidence="2">The sequence shown here is derived from an EMBL/GenBank/DDBJ whole genome shotgun (WGS) entry which is preliminary data.</text>
</comment>
<evidence type="ECO:0000313" key="3">
    <source>
        <dbReference type="Proteomes" id="UP001292094"/>
    </source>
</evidence>
<organism evidence="2 3">
    <name type="scientific">Petrolisthes manimaculis</name>
    <dbReference type="NCBI Taxonomy" id="1843537"/>
    <lineage>
        <taxon>Eukaryota</taxon>
        <taxon>Metazoa</taxon>
        <taxon>Ecdysozoa</taxon>
        <taxon>Arthropoda</taxon>
        <taxon>Crustacea</taxon>
        <taxon>Multicrustacea</taxon>
        <taxon>Malacostraca</taxon>
        <taxon>Eumalacostraca</taxon>
        <taxon>Eucarida</taxon>
        <taxon>Decapoda</taxon>
        <taxon>Pleocyemata</taxon>
        <taxon>Anomura</taxon>
        <taxon>Galatheoidea</taxon>
        <taxon>Porcellanidae</taxon>
        <taxon>Petrolisthes</taxon>
    </lineage>
</organism>
<gene>
    <name evidence="2" type="ORF">Pmani_021166</name>
</gene>
<protein>
    <submittedName>
        <fullName evidence="2">Uncharacterized protein</fullName>
    </submittedName>
</protein>
<sequence length="84" mass="8926">MDNYQKQNNHPNHSGQHSAGGVSYARSGWKKKVTPSQSLPPNGRILKSTSPIPTEWEDGPKLCQMKSAPAVSGLAGWLADGLAG</sequence>
<keyword evidence="3" id="KW-1185">Reference proteome</keyword>
<dbReference type="EMBL" id="JAWZYT010002042">
    <property type="protein sequence ID" value="KAK4307045.1"/>
    <property type="molecule type" value="Genomic_DNA"/>
</dbReference>
<reference evidence="2" key="1">
    <citation type="submission" date="2023-11" db="EMBL/GenBank/DDBJ databases">
        <title>Genome assemblies of two species of porcelain crab, Petrolisthes cinctipes and Petrolisthes manimaculis (Anomura: Porcellanidae).</title>
        <authorList>
            <person name="Angst P."/>
        </authorList>
    </citation>
    <scope>NUCLEOTIDE SEQUENCE</scope>
    <source>
        <strain evidence="2">PB745_02</strain>
        <tissue evidence="2">Gill</tissue>
    </source>
</reference>
<dbReference type="Proteomes" id="UP001292094">
    <property type="component" value="Unassembled WGS sequence"/>
</dbReference>
<evidence type="ECO:0000313" key="2">
    <source>
        <dbReference type="EMBL" id="KAK4307045.1"/>
    </source>
</evidence>
<name>A0AAE1PGX6_9EUCA</name>
<proteinExistence type="predicted"/>
<evidence type="ECO:0000256" key="1">
    <source>
        <dbReference type="SAM" id="MobiDB-lite"/>
    </source>
</evidence>
<accession>A0AAE1PGX6</accession>
<feature type="compositionally biased region" description="Polar residues" evidence="1">
    <location>
        <begin position="1"/>
        <end position="17"/>
    </location>
</feature>
<feature type="region of interest" description="Disordered" evidence="1">
    <location>
        <begin position="1"/>
        <end position="54"/>
    </location>
</feature>
<dbReference type="AlphaFoldDB" id="A0AAE1PGX6"/>